<accession>A0A3S4QDF3</accession>
<organism evidence="6 7">
    <name type="scientific">Dinothrombium tinctorium</name>
    <dbReference type="NCBI Taxonomy" id="1965070"/>
    <lineage>
        <taxon>Eukaryota</taxon>
        <taxon>Metazoa</taxon>
        <taxon>Ecdysozoa</taxon>
        <taxon>Arthropoda</taxon>
        <taxon>Chelicerata</taxon>
        <taxon>Arachnida</taxon>
        <taxon>Acari</taxon>
        <taxon>Acariformes</taxon>
        <taxon>Trombidiformes</taxon>
        <taxon>Prostigmata</taxon>
        <taxon>Anystina</taxon>
        <taxon>Parasitengona</taxon>
        <taxon>Trombidioidea</taxon>
        <taxon>Trombidiidae</taxon>
        <taxon>Dinothrombium</taxon>
    </lineage>
</organism>
<dbReference type="Pfam" id="PF10248">
    <property type="entry name" value="Mlf1IP"/>
    <property type="match status" value="1"/>
</dbReference>
<dbReference type="Proteomes" id="UP000285301">
    <property type="component" value="Unassembled WGS sequence"/>
</dbReference>
<comment type="similarity">
    <text evidence="2">Belongs to the MLF family.</text>
</comment>
<sequence length="239" mass="27517">MALMGFGDFDDMFGRVDRMMNSMMRNMFGSMNSAYDLMDDMLMPFHSRQPMGHSTFDQFMLGATPANSSYSYSSSVMTMSTDRYGRPQVYEETHSTRCAPGGVKETHSSVRDSASGYQKMSLGHHIEDRAHIMQRSRNYYTGEEEHNNEYVNIDEEDAASFNREWNERIGRYNPHHEQRQLPSIPQRERSNSPQYVPLPLPAPEASTSSSQAVESPSHSRNKISHKHKSKRSKKPYRKN</sequence>
<feature type="region of interest" description="Disordered" evidence="5">
    <location>
        <begin position="172"/>
        <end position="239"/>
    </location>
</feature>
<evidence type="ECO:0000256" key="4">
    <source>
        <dbReference type="ARBA" id="ARBA00022553"/>
    </source>
</evidence>
<evidence type="ECO:0000256" key="2">
    <source>
        <dbReference type="ARBA" id="ARBA00008332"/>
    </source>
</evidence>
<proteinExistence type="inferred from homology"/>
<dbReference type="InterPro" id="IPR019376">
    <property type="entry name" value="Myeloid_leukemia_factor"/>
</dbReference>
<reference evidence="6 7" key="1">
    <citation type="journal article" date="2018" name="Gigascience">
        <title>Genomes of trombidid mites reveal novel predicted allergens and laterally-transferred genes associated with secondary metabolism.</title>
        <authorList>
            <person name="Dong X."/>
            <person name="Chaisiri K."/>
            <person name="Xia D."/>
            <person name="Armstrong S.D."/>
            <person name="Fang Y."/>
            <person name="Donnelly M.J."/>
            <person name="Kadowaki T."/>
            <person name="McGarry J.W."/>
            <person name="Darby A.C."/>
            <person name="Makepeace B.L."/>
        </authorList>
    </citation>
    <scope>NUCLEOTIDE SEQUENCE [LARGE SCALE GENOMIC DNA]</scope>
    <source>
        <strain evidence="6">UoL-WK</strain>
    </source>
</reference>
<dbReference type="EMBL" id="NCKU01008305">
    <property type="protein sequence ID" value="RWS01999.1"/>
    <property type="molecule type" value="Genomic_DNA"/>
</dbReference>
<dbReference type="PANTHER" id="PTHR13105">
    <property type="entry name" value="MYELOID LEUKEMIA FACTOR"/>
    <property type="match status" value="1"/>
</dbReference>
<evidence type="ECO:0000256" key="1">
    <source>
        <dbReference type="ARBA" id="ARBA00004496"/>
    </source>
</evidence>
<evidence type="ECO:0000256" key="3">
    <source>
        <dbReference type="ARBA" id="ARBA00022490"/>
    </source>
</evidence>
<dbReference type="GO" id="GO:0005737">
    <property type="term" value="C:cytoplasm"/>
    <property type="evidence" value="ECO:0007669"/>
    <property type="project" value="UniProtKB-SubCell"/>
</dbReference>
<feature type="compositionally biased region" description="Basic residues" evidence="5">
    <location>
        <begin position="219"/>
        <end position="239"/>
    </location>
</feature>
<dbReference type="AlphaFoldDB" id="A0A3S4QDF3"/>
<name>A0A3S4QDF3_9ACAR</name>
<keyword evidence="4" id="KW-0597">Phosphoprotein</keyword>
<evidence type="ECO:0000313" key="7">
    <source>
        <dbReference type="Proteomes" id="UP000285301"/>
    </source>
</evidence>
<evidence type="ECO:0000313" key="6">
    <source>
        <dbReference type="EMBL" id="RWS01999.1"/>
    </source>
</evidence>
<protein>
    <submittedName>
        <fullName evidence="6">Myeloid leukemia factor-like isoform X3</fullName>
    </submittedName>
</protein>
<dbReference type="STRING" id="1965070.A0A3S4QDF3"/>
<dbReference type="OrthoDB" id="8707547at2759"/>
<comment type="subcellular location">
    <subcellularLocation>
        <location evidence="1">Cytoplasm</location>
    </subcellularLocation>
</comment>
<evidence type="ECO:0000256" key="5">
    <source>
        <dbReference type="SAM" id="MobiDB-lite"/>
    </source>
</evidence>
<gene>
    <name evidence="6" type="ORF">B4U79_02918</name>
</gene>
<feature type="compositionally biased region" description="Polar residues" evidence="5">
    <location>
        <begin position="205"/>
        <end position="216"/>
    </location>
</feature>
<keyword evidence="7" id="KW-1185">Reference proteome</keyword>
<comment type="caution">
    <text evidence="6">The sequence shown here is derived from an EMBL/GenBank/DDBJ whole genome shotgun (WGS) entry which is preliminary data.</text>
</comment>
<keyword evidence="3" id="KW-0963">Cytoplasm</keyword>